<comment type="pathway">
    <text evidence="3">Hormone biosynthesis.</text>
</comment>
<dbReference type="EC" id="1.14.19.21" evidence="16"/>
<evidence type="ECO:0000313" key="23">
    <source>
        <dbReference type="Proteomes" id="UP001596222"/>
    </source>
</evidence>
<evidence type="ECO:0000256" key="3">
    <source>
        <dbReference type="ARBA" id="ARBA00004972"/>
    </source>
</evidence>
<keyword evidence="11" id="KW-0411">Iron-sulfur</keyword>
<dbReference type="PANTHER" id="PTHR21266:SF32">
    <property type="entry name" value="CHOLESTEROL 7-DESATURASE NVD"/>
    <property type="match status" value="1"/>
</dbReference>
<dbReference type="Proteomes" id="UP001596222">
    <property type="component" value="Unassembled WGS sequence"/>
</dbReference>
<dbReference type="InterPro" id="IPR036922">
    <property type="entry name" value="Rieske_2Fe-2S_sf"/>
</dbReference>
<evidence type="ECO:0000256" key="9">
    <source>
        <dbReference type="ARBA" id="ARBA00023002"/>
    </source>
</evidence>
<evidence type="ECO:0000256" key="5">
    <source>
        <dbReference type="ARBA" id="ARBA00022714"/>
    </source>
</evidence>
<feature type="domain" description="Rieske" evidence="21">
    <location>
        <begin position="36"/>
        <end position="138"/>
    </location>
</feature>
<keyword evidence="10" id="KW-0408">Iron</keyword>
<dbReference type="Gene3D" id="2.102.10.10">
    <property type="entry name" value="Rieske [2Fe-2S] iron-sulphur domain"/>
    <property type="match status" value="1"/>
</dbReference>
<keyword evidence="13" id="KW-0443">Lipid metabolism</keyword>
<evidence type="ECO:0000256" key="6">
    <source>
        <dbReference type="ARBA" id="ARBA00022723"/>
    </source>
</evidence>
<proteinExistence type="inferred from homology"/>
<name>A0ABW0A3L4_9ACTN</name>
<evidence type="ECO:0000256" key="12">
    <source>
        <dbReference type="ARBA" id="ARBA00023136"/>
    </source>
</evidence>
<evidence type="ECO:0000256" key="7">
    <source>
        <dbReference type="ARBA" id="ARBA00022963"/>
    </source>
</evidence>
<evidence type="ECO:0000256" key="16">
    <source>
        <dbReference type="ARBA" id="ARBA00026095"/>
    </source>
</evidence>
<keyword evidence="6" id="KW-0479">Metal-binding</keyword>
<comment type="subcellular location">
    <subcellularLocation>
        <location evidence="2">Membrane</location>
    </subcellularLocation>
</comment>
<evidence type="ECO:0000256" key="14">
    <source>
        <dbReference type="ARBA" id="ARBA00025712"/>
    </source>
</evidence>
<protein>
    <recommendedName>
        <fullName evidence="16">cholesterol 7-desaturase</fullName>
        <ecNumber evidence="16">1.14.19.21</ecNumber>
    </recommendedName>
    <alternativeName>
        <fullName evidence="17">Rieske-type oxygenase</fullName>
    </alternativeName>
</protein>
<keyword evidence="12" id="KW-0472">Membrane</keyword>
<sequence>MKIPSAFRFHLARSTGETPLVTGNRATPRLPYPDGWYAVAFRDELPAGRVLTRRLTGEDVVLYRTRSGLVRAARPFCPHLGAHLGHGGRVDGEDIVCPFHHFAFSPSGDCVRTGCGSPPPKARLRLLEVREVDGIVLVWHHSRGHPAAWEVHSSKPAEFCPAGHVSYTLVDHPQDVMENSVDTAHGPPIHGMAIDIKGIRFSGTVMEADLATTPADGSSGGFLVSHQVHYSLRLQGLGWLFVDARVPRLRTHVHFWVLPVPVDPLHVEIRLAVNVEECLGLTSPGRATRLIGKVLAPLIGLDMAKDFPVWQNKAYVAHPKLTKGDGPIMEYRRWAGQFYSEPSP</sequence>
<dbReference type="InterPro" id="IPR017941">
    <property type="entry name" value="Rieske_2Fe-2S"/>
</dbReference>
<comment type="similarity">
    <text evidence="15">Belongs to the cholesterol 7-desaturase family.</text>
</comment>
<comment type="catalytic activity">
    <reaction evidence="20">
        <text>cholesterol + NADPH + O2 + H(+) = 7-dehydrocholesterol + NADP(+) + 2 H2O</text>
        <dbReference type="Rhea" id="RHEA:45024"/>
        <dbReference type="ChEBI" id="CHEBI:15377"/>
        <dbReference type="ChEBI" id="CHEBI:15378"/>
        <dbReference type="ChEBI" id="CHEBI:15379"/>
        <dbReference type="ChEBI" id="CHEBI:16113"/>
        <dbReference type="ChEBI" id="CHEBI:17759"/>
        <dbReference type="ChEBI" id="CHEBI:57783"/>
        <dbReference type="ChEBI" id="CHEBI:58349"/>
        <dbReference type="EC" id="1.14.19.21"/>
    </reaction>
    <physiologicalReaction direction="left-to-right" evidence="20">
        <dbReference type="Rhea" id="RHEA:45025"/>
    </physiologicalReaction>
</comment>
<dbReference type="PANTHER" id="PTHR21266">
    <property type="entry name" value="IRON-SULFUR DOMAIN CONTAINING PROTEIN"/>
    <property type="match status" value="1"/>
</dbReference>
<dbReference type="PROSITE" id="PS51296">
    <property type="entry name" value="RIESKE"/>
    <property type="match status" value="1"/>
</dbReference>
<evidence type="ECO:0000256" key="13">
    <source>
        <dbReference type="ARBA" id="ARBA00023221"/>
    </source>
</evidence>
<comment type="pathway">
    <text evidence="14">Steroid hormone biosynthesis; dafachronic acid biosynthesis.</text>
</comment>
<accession>A0ABW0A3L4</accession>
<keyword evidence="23" id="KW-1185">Reference proteome</keyword>
<evidence type="ECO:0000256" key="20">
    <source>
        <dbReference type="ARBA" id="ARBA00049548"/>
    </source>
</evidence>
<dbReference type="Gene3D" id="3.90.380.10">
    <property type="entry name" value="Naphthalene 1,2-dioxygenase Alpha Subunit, Chain A, domain 1"/>
    <property type="match status" value="1"/>
</dbReference>
<reference evidence="23" key="1">
    <citation type="journal article" date="2019" name="Int. J. Syst. Evol. Microbiol.">
        <title>The Global Catalogue of Microorganisms (GCM) 10K type strain sequencing project: providing services to taxonomists for standard genome sequencing and annotation.</title>
        <authorList>
            <consortium name="The Broad Institute Genomics Platform"/>
            <consortium name="The Broad Institute Genome Sequencing Center for Infectious Disease"/>
            <person name="Wu L."/>
            <person name="Ma J."/>
        </authorList>
    </citation>
    <scope>NUCLEOTIDE SEQUENCE [LARGE SCALE GENOMIC DNA]</scope>
    <source>
        <strain evidence="23">CGMCC 4.1641</strain>
    </source>
</reference>
<dbReference type="InterPro" id="IPR045605">
    <property type="entry name" value="KshA-like_C"/>
</dbReference>
<comment type="subunit">
    <text evidence="18">Homotrimer. The two-component system 3-ketosteroid-9-alpha-monooxygenase is composed of an oxygenase component KshA and a reductase component KshB.</text>
</comment>
<evidence type="ECO:0000256" key="1">
    <source>
        <dbReference type="ARBA" id="ARBA00001962"/>
    </source>
</evidence>
<evidence type="ECO:0000256" key="4">
    <source>
        <dbReference type="ARBA" id="ARBA00022692"/>
    </source>
</evidence>
<dbReference type="RefSeq" id="WP_382047435.1">
    <property type="nucleotide sequence ID" value="NZ_JBHSKJ010000017.1"/>
</dbReference>
<evidence type="ECO:0000256" key="15">
    <source>
        <dbReference type="ARBA" id="ARBA00025729"/>
    </source>
</evidence>
<evidence type="ECO:0000256" key="19">
    <source>
        <dbReference type="ARBA" id="ARBA00047853"/>
    </source>
</evidence>
<dbReference type="Pfam" id="PF19298">
    <property type="entry name" value="KshA_C"/>
    <property type="match status" value="1"/>
</dbReference>
<dbReference type="InterPro" id="IPR050584">
    <property type="entry name" value="Cholesterol_7-desaturase"/>
</dbReference>
<keyword evidence="4" id="KW-0812">Transmembrane</keyword>
<evidence type="ECO:0000313" key="22">
    <source>
        <dbReference type="EMBL" id="MFC5148315.1"/>
    </source>
</evidence>
<dbReference type="Pfam" id="PF00355">
    <property type="entry name" value="Rieske"/>
    <property type="match status" value="1"/>
</dbReference>
<evidence type="ECO:0000256" key="2">
    <source>
        <dbReference type="ARBA" id="ARBA00004370"/>
    </source>
</evidence>
<comment type="caution">
    <text evidence="22">The sequence shown here is derived from an EMBL/GenBank/DDBJ whole genome shotgun (WGS) entry which is preliminary data.</text>
</comment>
<comment type="cofactor">
    <cofactor evidence="1">
        <name>Fe cation</name>
        <dbReference type="ChEBI" id="CHEBI:24875"/>
    </cofactor>
</comment>
<organism evidence="22 23">
    <name type="scientific">Streptomyces aureoversilis</name>
    <dbReference type="NCBI Taxonomy" id="67277"/>
    <lineage>
        <taxon>Bacteria</taxon>
        <taxon>Bacillati</taxon>
        <taxon>Actinomycetota</taxon>
        <taxon>Actinomycetes</taxon>
        <taxon>Kitasatosporales</taxon>
        <taxon>Streptomycetaceae</taxon>
        <taxon>Streptomyces</taxon>
    </lineage>
</organism>
<comment type="catalytic activity">
    <reaction evidence="19">
        <text>cholesterol + NADH + O2 + H(+) = 7-dehydrocholesterol + NAD(+) + 2 H2O</text>
        <dbReference type="Rhea" id="RHEA:51644"/>
        <dbReference type="ChEBI" id="CHEBI:15377"/>
        <dbReference type="ChEBI" id="CHEBI:15378"/>
        <dbReference type="ChEBI" id="CHEBI:15379"/>
        <dbReference type="ChEBI" id="CHEBI:16113"/>
        <dbReference type="ChEBI" id="CHEBI:17759"/>
        <dbReference type="ChEBI" id="CHEBI:57540"/>
        <dbReference type="ChEBI" id="CHEBI:57945"/>
        <dbReference type="EC" id="1.14.19.21"/>
    </reaction>
    <physiologicalReaction direction="left-to-right" evidence="19">
        <dbReference type="Rhea" id="RHEA:51645"/>
    </physiologicalReaction>
</comment>
<evidence type="ECO:0000256" key="17">
    <source>
        <dbReference type="ARBA" id="ARBA00030944"/>
    </source>
</evidence>
<keyword evidence="8" id="KW-1133">Transmembrane helix</keyword>
<keyword evidence="9" id="KW-0560">Oxidoreductase</keyword>
<evidence type="ECO:0000256" key="10">
    <source>
        <dbReference type="ARBA" id="ARBA00023004"/>
    </source>
</evidence>
<evidence type="ECO:0000256" key="11">
    <source>
        <dbReference type="ARBA" id="ARBA00023014"/>
    </source>
</evidence>
<evidence type="ECO:0000256" key="18">
    <source>
        <dbReference type="ARBA" id="ARBA00046982"/>
    </source>
</evidence>
<keyword evidence="5" id="KW-0001">2Fe-2S</keyword>
<dbReference type="EMBL" id="JBHSKJ010000017">
    <property type="protein sequence ID" value="MFC5148315.1"/>
    <property type="molecule type" value="Genomic_DNA"/>
</dbReference>
<keyword evidence="7" id="KW-0442">Lipid degradation</keyword>
<evidence type="ECO:0000259" key="21">
    <source>
        <dbReference type="PROSITE" id="PS51296"/>
    </source>
</evidence>
<keyword evidence="13" id="KW-0753">Steroid metabolism</keyword>
<dbReference type="SUPFAM" id="SSF50022">
    <property type="entry name" value="ISP domain"/>
    <property type="match status" value="1"/>
</dbReference>
<dbReference type="CDD" id="cd03469">
    <property type="entry name" value="Rieske_RO_Alpha_N"/>
    <property type="match status" value="1"/>
</dbReference>
<gene>
    <name evidence="22" type="ORF">ACFPP6_26960</name>
</gene>
<evidence type="ECO:0000256" key="8">
    <source>
        <dbReference type="ARBA" id="ARBA00022989"/>
    </source>
</evidence>